<keyword evidence="4" id="KW-1185">Reference proteome</keyword>
<protein>
    <submittedName>
        <fullName evidence="3">MaoC family dehydratase</fullName>
    </submittedName>
</protein>
<evidence type="ECO:0000259" key="2">
    <source>
        <dbReference type="Pfam" id="PF01575"/>
    </source>
</evidence>
<dbReference type="PANTHER" id="PTHR43841:SF3">
    <property type="entry name" value="(3R)-HYDROXYACYL-ACP DEHYDRATASE SUBUNIT HADB"/>
    <property type="match status" value="1"/>
</dbReference>
<dbReference type="InterPro" id="IPR029069">
    <property type="entry name" value="HotDog_dom_sf"/>
</dbReference>
<organism evidence="3 4">
    <name type="scientific">Kribbella deserti</name>
    <dbReference type="NCBI Taxonomy" id="1926257"/>
    <lineage>
        <taxon>Bacteria</taxon>
        <taxon>Bacillati</taxon>
        <taxon>Actinomycetota</taxon>
        <taxon>Actinomycetes</taxon>
        <taxon>Propionibacteriales</taxon>
        <taxon>Kribbellaceae</taxon>
        <taxon>Kribbella</taxon>
    </lineage>
</organism>
<dbReference type="Gene3D" id="3.10.129.10">
    <property type="entry name" value="Hotdog Thioesterase"/>
    <property type="match status" value="1"/>
</dbReference>
<dbReference type="SUPFAM" id="SSF54637">
    <property type="entry name" value="Thioesterase/thiol ester dehydrase-isomerase"/>
    <property type="match status" value="2"/>
</dbReference>
<dbReference type="PANTHER" id="PTHR43841">
    <property type="entry name" value="3-HYDROXYACYL-THIOESTER DEHYDRATASE HTDX-RELATED"/>
    <property type="match status" value="1"/>
</dbReference>
<comment type="similarity">
    <text evidence="1">Belongs to the enoyl-CoA hydratase/isomerase family.</text>
</comment>
<proteinExistence type="inferred from homology"/>
<dbReference type="Proteomes" id="UP001589890">
    <property type="component" value="Unassembled WGS sequence"/>
</dbReference>
<dbReference type="InterPro" id="IPR002539">
    <property type="entry name" value="MaoC-like_dom"/>
</dbReference>
<gene>
    <name evidence="3" type="ORF">ACFFGN_16670</name>
</gene>
<comment type="caution">
    <text evidence="3">The sequence shown here is derived from an EMBL/GenBank/DDBJ whole genome shotgun (WGS) entry which is preliminary data.</text>
</comment>
<reference evidence="3 4" key="1">
    <citation type="submission" date="2024-09" db="EMBL/GenBank/DDBJ databases">
        <authorList>
            <person name="Sun Q."/>
            <person name="Mori K."/>
        </authorList>
    </citation>
    <scope>NUCLEOTIDE SEQUENCE [LARGE SCALE GENOMIC DNA]</scope>
    <source>
        <strain evidence="3 4">CGMCC 1.15906</strain>
    </source>
</reference>
<evidence type="ECO:0000313" key="3">
    <source>
        <dbReference type="EMBL" id="MFC0625713.1"/>
    </source>
</evidence>
<dbReference type="RefSeq" id="WP_380048406.1">
    <property type="nucleotide sequence ID" value="NZ_JBHLTC010000018.1"/>
</dbReference>
<name>A0ABV6QNI4_9ACTN</name>
<evidence type="ECO:0000313" key="4">
    <source>
        <dbReference type="Proteomes" id="UP001589890"/>
    </source>
</evidence>
<sequence length="279" mass="30771">MPTRRYDDPPGLGSLYARTVKATLRKAEYEPDEEGLTLELPRSEVDSDHLAAYRQVTGFAAGPTLPVTYPHVLAFPLHLDLMSDPSFPYKPMGIVHLANTIKQVRPIPVHAELSVQVRSGPERKHPKGTVFDVLSEVRQDGELVWTDVTTLLSRGAGNESSNADLLPDLSLEPTASWDLKGNLGRRYAAASGDRNPIHLFKLSAQAFGFPRQIAHGMWAKAAALASIDRSTGLPDAFTARVDFRKPLLLPSKVWFAHSGDDFALYDEKREVTHLIGKLT</sequence>
<accession>A0ABV6QNI4</accession>
<evidence type="ECO:0000256" key="1">
    <source>
        <dbReference type="ARBA" id="ARBA00005254"/>
    </source>
</evidence>
<feature type="domain" description="MaoC-like" evidence="2">
    <location>
        <begin position="185"/>
        <end position="253"/>
    </location>
</feature>
<dbReference type="Pfam" id="PF01575">
    <property type="entry name" value="MaoC_dehydratas"/>
    <property type="match status" value="1"/>
</dbReference>
<dbReference type="EMBL" id="JBHLTC010000018">
    <property type="protein sequence ID" value="MFC0625713.1"/>
    <property type="molecule type" value="Genomic_DNA"/>
</dbReference>